<keyword evidence="2" id="KW-1185">Reference proteome</keyword>
<accession>A0A8H4KH49</accession>
<gene>
    <name evidence="1" type="ORF">F53441_7140</name>
</gene>
<evidence type="ECO:0000313" key="2">
    <source>
        <dbReference type="Proteomes" id="UP000605986"/>
    </source>
</evidence>
<dbReference type="EMBL" id="JAADJG010000278">
    <property type="protein sequence ID" value="KAF4449573.1"/>
    <property type="molecule type" value="Genomic_DNA"/>
</dbReference>
<organism evidence="1 2">
    <name type="scientific">Fusarium austroafricanum</name>
    <dbReference type="NCBI Taxonomy" id="2364996"/>
    <lineage>
        <taxon>Eukaryota</taxon>
        <taxon>Fungi</taxon>
        <taxon>Dikarya</taxon>
        <taxon>Ascomycota</taxon>
        <taxon>Pezizomycotina</taxon>
        <taxon>Sordariomycetes</taxon>
        <taxon>Hypocreomycetidae</taxon>
        <taxon>Hypocreales</taxon>
        <taxon>Nectriaceae</taxon>
        <taxon>Fusarium</taxon>
        <taxon>Fusarium concolor species complex</taxon>
    </lineage>
</organism>
<dbReference type="AlphaFoldDB" id="A0A8H4KH49"/>
<evidence type="ECO:0000313" key="1">
    <source>
        <dbReference type="EMBL" id="KAF4449573.1"/>
    </source>
</evidence>
<sequence>MSTLGTPASRPILLLYFRDKGPYALPRVLLAQCPKLARFFADLDGSHFEDLDESTGLALINFLYTGEYAPVHRFYGTAQARCEIQMYKTAFNSYALGDNLDLPAFQAQAGEQLDRLLSVMRPHSVMEAVLDSGFAADCLGGRAAILPIWTEHVLEKATYREARRYLLECKVPTTFGQICVVMVLMTKARGDSLLRARLMLLEVLPTQLPRDMMNEVEASIRQAIYRESLEGPRIVPVYQVPKLRPRALPKLKRGKIARAQIGLVKRAGTRNKAKRGGHIQVLVFSTISII</sequence>
<comment type="caution">
    <text evidence="1">The sequence shown here is derived from an EMBL/GenBank/DDBJ whole genome shotgun (WGS) entry which is preliminary data.</text>
</comment>
<dbReference type="Proteomes" id="UP000605986">
    <property type="component" value="Unassembled WGS sequence"/>
</dbReference>
<protein>
    <recommendedName>
        <fullName evidence="3">BTB domain-containing protein</fullName>
    </recommendedName>
</protein>
<name>A0A8H4KH49_9HYPO</name>
<proteinExistence type="predicted"/>
<reference evidence="1" key="1">
    <citation type="submission" date="2020-01" db="EMBL/GenBank/DDBJ databases">
        <title>Identification and distribution of gene clusters putatively required for synthesis of sphingolipid metabolism inhibitors in phylogenetically diverse species of the filamentous fungus Fusarium.</title>
        <authorList>
            <person name="Kim H.-S."/>
            <person name="Busman M."/>
            <person name="Brown D.W."/>
            <person name="Divon H."/>
            <person name="Uhlig S."/>
            <person name="Proctor R.H."/>
        </authorList>
    </citation>
    <scope>NUCLEOTIDE SEQUENCE</scope>
    <source>
        <strain evidence="1">NRRL 53441</strain>
    </source>
</reference>
<evidence type="ECO:0008006" key="3">
    <source>
        <dbReference type="Google" id="ProtNLM"/>
    </source>
</evidence>